<dbReference type="AlphaFoldDB" id="A0A0E9U5S8"/>
<dbReference type="EMBL" id="GBXM01047475">
    <property type="protein sequence ID" value="JAH61102.1"/>
    <property type="molecule type" value="Transcribed_RNA"/>
</dbReference>
<reference evidence="1" key="1">
    <citation type="submission" date="2014-11" db="EMBL/GenBank/DDBJ databases">
        <authorList>
            <person name="Amaro Gonzalez C."/>
        </authorList>
    </citation>
    <scope>NUCLEOTIDE SEQUENCE</scope>
</reference>
<reference evidence="1" key="2">
    <citation type="journal article" date="2015" name="Fish Shellfish Immunol.">
        <title>Early steps in the European eel (Anguilla anguilla)-Vibrio vulnificus interaction in the gills: Role of the RtxA13 toxin.</title>
        <authorList>
            <person name="Callol A."/>
            <person name="Pajuelo D."/>
            <person name="Ebbesson L."/>
            <person name="Teles M."/>
            <person name="MacKenzie S."/>
            <person name="Amaro C."/>
        </authorList>
    </citation>
    <scope>NUCLEOTIDE SEQUENCE</scope>
</reference>
<protein>
    <submittedName>
        <fullName evidence="1">Uncharacterized protein</fullName>
    </submittedName>
</protein>
<name>A0A0E9U5S8_ANGAN</name>
<evidence type="ECO:0000313" key="1">
    <source>
        <dbReference type="EMBL" id="JAH61102.1"/>
    </source>
</evidence>
<accession>A0A0E9U5S8</accession>
<sequence>MSNLQPIFSGRVQISLLSVPERNLQARRGSQFTGNSYSWSPLPWSWSTTCSLISTQ</sequence>
<proteinExistence type="predicted"/>
<organism evidence="1">
    <name type="scientific">Anguilla anguilla</name>
    <name type="common">European freshwater eel</name>
    <name type="synonym">Muraena anguilla</name>
    <dbReference type="NCBI Taxonomy" id="7936"/>
    <lineage>
        <taxon>Eukaryota</taxon>
        <taxon>Metazoa</taxon>
        <taxon>Chordata</taxon>
        <taxon>Craniata</taxon>
        <taxon>Vertebrata</taxon>
        <taxon>Euteleostomi</taxon>
        <taxon>Actinopterygii</taxon>
        <taxon>Neopterygii</taxon>
        <taxon>Teleostei</taxon>
        <taxon>Anguilliformes</taxon>
        <taxon>Anguillidae</taxon>
        <taxon>Anguilla</taxon>
    </lineage>
</organism>